<dbReference type="AlphaFoldDB" id="A0A1T4VFY4"/>
<gene>
    <name evidence="1" type="ORF">SAMN02745213_01457</name>
</gene>
<dbReference type="RefSeq" id="WP_078928901.1">
    <property type="nucleotide sequence ID" value="NZ_FUXX01000023.1"/>
</dbReference>
<name>A0A1T4VFY4_9GAMM</name>
<reference evidence="2" key="1">
    <citation type="submission" date="2017-02" db="EMBL/GenBank/DDBJ databases">
        <authorList>
            <person name="Varghese N."/>
            <person name="Submissions S."/>
        </authorList>
    </citation>
    <scope>NUCLEOTIDE SEQUENCE [LARGE SCALE GENOMIC DNA]</scope>
    <source>
        <strain evidence="2">DSM 3072</strain>
    </source>
</reference>
<protein>
    <submittedName>
        <fullName evidence="1">Uncharacterized protein</fullName>
    </submittedName>
</protein>
<accession>A0A1T4VFY4</accession>
<keyword evidence="2" id="KW-1185">Reference proteome</keyword>
<dbReference type="Proteomes" id="UP000242432">
    <property type="component" value="Unassembled WGS sequence"/>
</dbReference>
<organism evidence="1 2">
    <name type="scientific">Succinivibrio dextrinosolvens DSM 3072</name>
    <dbReference type="NCBI Taxonomy" id="1123324"/>
    <lineage>
        <taxon>Bacteria</taxon>
        <taxon>Pseudomonadati</taxon>
        <taxon>Pseudomonadota</taxon>
        <taxon>Gammaproteobacteria</taxon>
        <taxon>Aeromonadales</taxon>
        <taxon>Succinivibrionaceae</taxon>
        <taxon>Succinivibrio</taxon>
    </lineage>
</organism>
<evidence type="ECO:0000313" key="2">
    <source>
        <dbReference type="Proteomes" id="UP000242432"/>
    </source>
</evidence>
<evidence type="ECO:0000313" key="1">
    <source>
        <dbReference type="EMBL" id="SKA63875.1"/>
    </source>
</evidence>
<sequence length="88" mass="9846">MEIDEIFLMCEEVACCAIDGCTSKTYNKLSILMDKVVSVIPLLDDSFPFVFKPVLSSLVSFQANNDLNGIADCVNFELPSLIEEHKRK</sequence>
<proteinExistence type="predicted"/>
<dbReference type="EMBL" id="FUXX01000023">
    <property type="protein sequence ID" value="SKA63875.1"/>
    <property type="molecule type" value="Genomic_DNA"/>
</dbReference>